<protein>
    <submittedName>
        <fullName evidence="2">GNAT family protein</fullName>
    </submittedName>
</protein>
<sequence length="252" mass="27678">MAHYGKRIVRPRGGRAARAARAAVIGSTRRPRLRQPPVMDPRYWPLYGLRLRTPRLELRLPDVPLLDELAAVAAGGVHDPDEMPFGVPWTDAPPEERGRGTFQHVLRTIAEWRPEQWTLSLAVLHEGAVIGRQDLFATEFAVTREAETGSWLGTAHQGKGLGTEMRAAVVHLAFEGLGALSLVSGAMVENGRSLGVSRRIGYRPDGLSVLAVRGEARTLQRLRLDRAAWEEHRATPVEIAGLEPCRALFGAS</sequence>
<organism evidence="2 3">
    <name type="scientific">Streptomyces rhizosphaericus</name>
    <dbReference type="NCBI Taxonomy" id="114699"/>
    <lineage>
        <taxon>Bacteria</taxon>
        <taxon>Bacillati</taxon>
        <taxon>Actinomycetota</taxon>
        <taxon>Actinomycetes</taxon>
        <taxon>Kitasatosporales</taxon>
        <taxon>Streptomycetaceae</taxon>
        <taxon>Streptomyces</taxon>
        <taxon>Streptomyces violaceusniger group</taxon>
    </lineage>
</organism>
<dbReference type="InterPro" id="IPR016181">
    <property type="entry name" value="Acyl_CoA_acyltransferase"/>
</dbReference>
<gene>
    <name evidence="2" type="ORF">GCM10009575_061510</name>
</gene>
<dbReference type="Pfam" id="PF13302">
    <property type="entry name" value="Acetyltransf_3"/>
    <property type="match status" value="1"/>
</dbReference>
<proteinExistence type="predicted"/>
<reference evidence="2 3" key="1">
    <citation type="journal article" date="2019" name="Int. J. Syst. Evol. Microbiol.">
        <title>The Global Catalogue of Microorganisms (GCM) 10K type strain sequencing project: providing services to taxonomists for standard genome sequencing and annotation.</title>
        <authorList>
            <consortium name="The Broad Institute Genomics Platform"/>
            <consortium name="The Broad Institute Genome Sequencing Center for Infectious Disease"/>
            <person name="Wu L."/>
            <person name="Ma J."/>
        </authorList>
    </citation>
    <scope>NUCLEOTIDE SEQUENCE [LARGE SCALE GENOMIC DNA]</scope>
    <source>
        <strain evidence="2 3">JCM 11444</strain>
    </source>
</reference>
<name>A0ABN1QKA2_9ACTN</name>
<accession>A0ABN1QKA2</accession>
<evidence type="ECO:0000259" key="1">
    <source>
        <dbReference type="Pfam" id="PF13302"/>
    </source>
</evidence>
<feature type="domain" description="N-acetyltransferase" evidence="1">
    <location>
        <begin position="55"/>
        <end position="203"/>
    </location>
</feature>
<dbReference type="InterPro" id="IPR000182">
    <property type="entry name" value="GNAT_dom"/>
</dbReference>
<dbReference type="Gene3D" id="3.40.630.30">
    <property type="match status" value="1"/>
</dbReference>
<dbReference type="SUPFAM" id="SSF55729">
    <property type="entry name" value="Acyl-CoA N-acyltransferases (Nat)"/>
    <property type="match status" value="1"/>
</dbReference>
<evidence type="ECO:0000313" key="3">
    <source>
        <dbReference type="Proteomes" id="UP001500418"/>
    </source>
</evidence>
<dbReference type="Proteomes" id="UP001500418">
    <property type="component" value="Unassembled WGS sequence"/>
</dbReference>
<dbReference type="InterPro" id="IPR051908">
    <property type="entry name" value="Ribosomal_N-acetyltransferase"/>
</dbReference>
<comment type="caution">
    <text evidence="2">The sequence shown here is derived from an EMBL/GenBank/DDBJ whole genome shotgun (WGS) entry which is preliminary data.</text>
</comment>
<dbReference type="PANTHER" id="PTHR43441:SF11">
    <property type="entry name" value="RIBOSOMAL-PROTEIN-SERINE ACETYLTRANSFERASE"/>
    <property type="match status" value="1"/>
</dbReference>
<evidence type="ECO:0000313" key="2">
    <source>
        <dbReference type="EMBL" id="GAA0943914.1"/>
    </source>
</evidence>
<dbReference type="EMBL" id="BAAAID010000046">
    <property type="protein sequence ID" value="GAA0943914.1"/>
    <property type="molecule type" value="Genomic_DNA"/>
</dbReference>
<dbReference type="PANTHER" id="PTHR43441">
    <property type="entry name" value="RIBOSOMAL-PROTEIN-SERINE ACETYLTRANSFERASE"/>
    <property type="match status" value="1"/>
</dbReference>
<keyword evidence="3" id="KW-1185">Reference proteome</keyword>